<dbReference type="PANTHER" id="PTHR30327:SF1">
    <property type="entry name" value="UPF0301 PROTEIN YQGE"/>
    <property type="match status" value="1"/>
</dbReference>
<protein>
    <recommendedName>
        <fullName evidence="2">UPF0301 protein ICHIAU1_06890</fullName>
    </recommendedName>
</protein>
<dbReference type="GO" id="GO:0005829">
    <property type="term" value="C:cytosol"/>
    <property type="evidence" value="ECO:0007669"/>
    <property type="project" value="TreeGrafter"/>
</dbReference>
<gene>
    <name evidence="3" type="ORF">ICHIAU1_06890</name>
</gene>
<dbReference type="Proteomes" id="UP000463961">
    <property type="component" value="Chromosome"/>
</dbReference>
<evidence type="ECO:0000313" key="3">
    <source>
        <dbReference type="EMBL" id="BBU68406.1"/>
    </source>
</evidence>
<name>A0A679ICA8_9RHOO</name>
<dbReference type="NCBIfam" id="NF001266">
    <property type="entry name" value="PRK00228.1-1"/>
    <property type="match status" value="1"/>
</dbReference>
<keyword evidence="4" id="KW-1185">Reference proteome</keyword>
<dbReference type="InterPro" id="IPR003774">
    <property type="entry name" value="AlgH-like"/>
</dbReference>
<comment type="similarity">
    <text evidence="1 2">Belongs to the UPF0301 (AlgH) family.</text>
</comment>
<organism evidence="3 4">
    <name type="scientific">Fluviibacter phosphoraccumulans</name>
    <dbReference type="NCBI Taxonomy" id="1751046"/>
    <lineage>
        <taxon>Bacteria</taxon>
        <taxon>Pseudomonadati</taxon>
        <taxon>Pseudomonadota</taxon>
        <taxon>Betaproteobacteria</taxon>
        <taxon>Rhodocyclales</taxon>
        <taxon>Fluviibacteraceae</taxon>
        <taxon>Fluviibacter</taxon>
    </lineage>
</organism>
<evidence type="ECO:0000256" key="1">
    <source>
        <dbReference type="ARBA" id="ARBA00009600"/>
    </source>
</evidence>
<accession>A0A679ICA8</accession>
<sequence length="206" mass="22160">MTASRVPSGESEAPKSSGLAETATWLRGHFLVAMPGMSDPRFARSLIYLCEHSEQGAMGIVVNKPTDMSVATLFERIELAHPDAELSGQPVLLGGPVQVDRAFILHKPANPWQATMKISNEIALTSSKDILESIGTEIAPESMLVALGYAGWVPGQLDNEILQNAWLTVPADDEILFDVPYEERLPAALAKLGIGFDRLSDVAGHA</sequence>
<dbReference type="EMBL" id="AP022345">
    <property type="protein sequence ID" value="BBU68406.1"/>
    <property type="molecule type" value="Genomic_DNA"/>
</dbReference>
<dbReference type="AlphaFoldDB" id="A0A679ICA8"/>
<dbReference type="Pfam" id="PF02622">
    <property type="entry name" value="DUF179"/>
    <property type="match status" value="1"/>
</dbReference>
<reference evidence="4" key="1">
    <citation type="submission" date="2020-01" db="EMBL/GenBank/DDBJ databases">
        <title>Phosphoaccumulans saitamaens gen. nov., sp. nov., a polyphosphate accumulating bacterium isolated from surface river water.</title>
        <authorList>
            <person name="Watanabe K."/>
            <person name="Suda W."/>
        </authorList>
    </citation>
    <scope>NUCLEOTIDE SEQUENCE [LARGE SCALE GENOMIC DNA]</scope>
    <source>
        <strain evidence="4">ICHIAU1</strain>
    </source>
</reference>
<dbReference type="PANTHER" id="PTHR30327">
    <property type="entry name" value="UNCHARACTERIZED PROTEIN YQGE"/>
    <property type="match status" value="1"/>
</dbReference>
<dbReference type="OrthoDB" id="9807486at2"/>
<evidence type="ECO:0000313" key="4">
    <source>
        <dbReference type="Proteomes" id="UP000463961"/>
    </source>
</evidence>
<dbReference type="Gene3D" id="3.40.1740.10">
    <property type="entry name" value="VC0467-like"/>
    <property type="match status" value="1"/>
</dbReference>
<dbReference type="HAMAP" id="MF_00758">
    <property type="entry name" value="UPF0301"/>
    <property type="match status" value="1"/>
</dbReference>
<proteinExistence type="inferred from homology"/>
<dbReference type="SUPFAM" id="SSF143456">
    <property type="entry name" value="VC0467-like"/>
    <property type="match status" value="1"/>
</dbReference>
<evidence type="ECO:0000256" key="2">
    <source>
        <dbReference type="HAMAP-Rule" id="MF_00758"/>
    </source>
</evidence>